<comment type="caution">
    <text evidence="2">The sequence shown here is derived from an EMBL/GenBank/DDBJ whole genome shotgun (WGS) entry which is preliminary data.</text>
</comment>
<evidence type="ECO:0000256" key="1">
    <source>
        <dbReference type="SAM" id="MobiDB-lite"/>
    </source>
</evidence>
<feature type="region of interest" description="Disordered" evidence="1">
    <location>
        <begin position="30"/>
        <end position="56"/>
    </location>
</feature>
<evidence type="ECO:0000313" key="2">
    <source>
        <dbReference type="EMBL" id="KIF79953.1"/>
    </source>
</evidence>
<accession>A0A0C1XYW3</accession>
<protein>
    <submittedName>
        <fullName evidence="2">Uncharacterized protein</fullName>
    </submittedName>
</protein>
<dbReference type="RefSeq" id="WP_040038862.1">
    <property type="nucleotide sequence ID" value="NZ_JWJG01000028.1"/>
</dbReference>
<dbReference type="AlphaFoldDB" id="A0A0C1XYW3"/>
<gene>
    <name evidence="2" type="ORF">TSA66_02525</name>
</gene>
<organism evidence="2 3">
    <name type="scientific">Noviherbaspirillum autotrophicum</name>
    <dbReference type="NCBI Taxonomy" id="709839"/>
    <lineage>
        <taxon>Bacteria</taxon>
        <taxon>Pseudomonadati</taxon>
        <taxon>Pseudomonadota</taxon>
        <taxon>Betaproteobacteria</taxon>
        <taxon>Burkholderiales</taxon>
        <taxon>Oxalobacteraceae</taxon>
        <taxon>Noviherbaspirillum</taxon>
    </lineage>
</organism>
<reference evidence="2 3" key="1">
    <citation type="submission" date="2014-12" db="EMBL/GenBank/DDBJ databases">
        <title>Denitrispirillum autotrophicum gen. nov., sp. nov., Denitrifying, Facultatively Autotrophic Bacteria Isolated from Rice Paddy Soil.</title>
        <authorList>
            <person name="Ishii S."/>
            <person name="Ashida N."/>
            <person name="Ohno H."/>
            <person name="Otsuka S."/>
            <person name="Yokota A."/>
            <person name="Senoo K."/>
        </authorList>
    </citation>
    <scope>NUCLEOTIDE SEQUENCE [LARGE SCALE GENOMIC DNA]</scope>
    <source>
        <strain evidence="2 3">TSA66</strain>
    </source>
</reference>
<dbReference type="EMBL" id="JWJG01000028">
    <property type="protein sequence ID" value="KIF79953.1"/>
    <property type="molecule type" value="Genomic_DNA"/>
</dbReference>
<dbReference type="OrthoDB" id="9875345at2"/>
<proteinExistence type="predicted"/>
<keyword evidence="3" id="KW-1185">Reference proteome</keyword>
<sequence length="78" mass="8729">MSISTASYVSHVASNLQQLSTRRQEQIQVNLETGDSIRQSRQQSVERSMRDDTTQAERVNQIRTAALKAHGGSIDVWA</sequence>
<name>A0A0C1XYW3_9BURK</name>
<feature type="compositionally biased region" description="Polar residues" evidence="1">
    <location>
        <begin position="30"/>
        <end position="46"/>
    </location>
</feature>
<evidence type="ECO:0000313" key="3">
    <source>
        <dbReference type="Proteomes" id="UP000031572"/>
    </source>
</evidence>
<dbReference type="Proteomes" id="UP000031572">
    <property type="component" value="Unassembled WGS sequence"/>
</dbReference>